<accession>A0A840N2N4</accession>
<dbReference type="SUPFAM" id="SSF52540">
    <property type="entry name" value="P-loop containing nucleoside triphosphate hydrolases"/>
    <property type="match status" value="1"/>
</dbReference>
<dbReference type="RefSeq" id="WP_184085886.1">
    <property type="nucleotide sequence ID" value="NZ_JACHIJ010000003.1"/>
</dbReference>
<dbReference type="Pfam" id="PF19993">
    <property type="entry name" value="DO-GTPase2"/>
    <property type="match status" value="1"/>
</dbReference>
<keyword evidence="2" id="KW-0067">ATP-binding</keyword>
<dbReference type="AlphaFoldDB" id="A0A840N2N4"/>
<organism evidence="2 3">
    <name type="scientific">Afipia massiliensis</name>
    <dbReference type="NCBI Taxonomy" id="211460"/>
    <lineage>
        <taxon>Bacteria</taxon>
        <taxon>Pseudomonadati</taxon>
        <taxon>Pseudomonadota</taxon>
        <taxon>Alphaproteobacteria</taxon>
        <taxon>Hyphomicrobiales</taxon>
        <taxon>Nitrobacteraceae</taxon>
        <taxon>Afipia</taxon>
    </lineage>
</organism>
<gene>
    <name evidence="2" type="ORF">HNQ36_002771</name>
</gene>
<protein>
    <submittedName>
        <fullName evidence="2">Energy-coupling factor transporter ATP-binding protein EcfA2</fullName>
    </submittedName>
</protein>
<dbReference type="Proteomes" id="UP000521227">
    <property type="component" value="Unassembled WGS sequence"/>
</dbReference>
<comment type="caution">
    <text evidence="2">The sequence shown here is derived from an EMBL/GenBank/DDBJ whole genome shotgun (WGS) entry which is preliminary data.</text>
</comment>
<reference evidence="2 3" key="1">
    <citation type="submission" date="2020-08" db="EMBL/GenBank/DDBJ databases">
        <title>Genomic Encyclopedia of Type Strains, Phase IV (KMG-IV): sequencing the most valuable type-strain genomes for metagenomic binning, comparative biology and taxonomic classification.</title>
        <authorList>
            <person name="Goeker M."/>
        </authorList>
    </citation>
    <scope>NUCLEOTIDE SEQUENCE [LARGE SCALE GENOMIC DNA]</scope>
    <source>
        <strain evidence="2 3">DSM 17498</strain>
    </source>
</reference>
<dbReference type="GO" id="GO:0005524">
    <property type="term" value="F:ATP binding"/>
    <property type="evidence" value="ECO:0007669"/>
    <property type="project" value="UniProtKB-KW"/>
</dbReference>
<dbReference type="Gene3D" id="3.40.50.300">
    <property type="entry name" value="P-loop containing nucleotide triphosphate hydrolases"/>
    <property type="match status" value="1"/>
</dbReference>
<dbReference type="InterPro" id="IPR027417">
    <property type="entry name" value="P-loop_NTPase"/>
</dbReference>
<proteinExistence type="predicted"/>
<feature type="domain" description="Double-GTPase 2" evidence="1">
    <location>
        <begin position="73"/>
        <end position="272"/>
    </location>
</feature>
<keyword evidence="2" id="KW-0547">Nucleotide-binding</keyword>
<dbReference type="InterPro" id="IPR045528">
    <property type="entry name" value="DO-GTPase2"/>
</dbReference>
<evidence type="ECO:0000259" key="1">
    <source>
        <dbReference type="Pfam" id="PF19993"/>
    </source>
</evidence>
<evidence type="ECO:0000313" key="3">
    <source>
        <dbReference type="Proteomes" id="UP000521227"/>
    </source>
</evidence>
<dbReference type="EMBL" id="JACHIJ010000003">
    <property type="protein sequence ID" value="MBB5052797.1"/>
    <property type="molecule type" value="Genomic_DNA"/>
</dbReference>
<name>A0A840N2N4_9BRAD</name>
<sequence>MSKKCESPFCYAPEATCSLGELRHEDCPTWQKSTAAAEGTDSAPPTDGLALPWSGNSLGGADRSFATGRSSAKVVAVVGPAGAGKTTLLAAWYLLIGRGTELREHTFAGSYTLTGWENIAHALRWTSSGGPGFPPHTSSGSGRHPGLLHMALRKSVTGAVTDMFFADAPGEWFRLWAVNRDGAEASGARWISEHADVIVIIADSEALSGAERGIARSVLAQIFQRVGHERRGRSVAVVWTKSDVEVPPLLKSAIETSAKQHLGNHTTFSLTVRIESDPGGERPFMDLLHWVTEVRGESYSATPSRPDTNDNFLVFGHGQ</sequence>
<evidence type="ECO:0000313" key="2">
    <source>
        <dbReference type="EMBL" id="MBB5052797.1"/>
    </source>
</evidence>